<dbReference type="GO" id="GO:0016788">
    <property type="term" value="F:hydrolase activity, acting on ester bonds"/>
    <property type="evidence" value="ECO:0007669"/>
    <property type="project" value="UniProtKB-ARBA"/>
</dbReference>
<dbReference type="FunFam" id="2.120.10.30:FF:000110">
    <property type="entry name" value="Probable cytochrome c"/>
    <property type="match status" value="1"/>
</dbReference>
<dbReference type="EMBL" id="SJPX01000001">
    <property type="protein sequence ID" value="TWU58104.1"/>
    <property type="molecule type" value="Genomic_DNA"/>
</dbReference>
<dbReference type="Proteomes" id="UP000317977">
    <property type="component" value="Unassembled WGS sequence"/>
</dbReference>
<protein>
    <submittedName>
        <fullName evidence="3">Uncharacterized protein</fullName>
    </submittedName>
</protein>
<organism evidence="3 4">
    <name type="scientific">Rubripirellula reticaptiva</name>
    <dbReference type="NCBI Taxonomy" id="2528013"/>
    <lineage>
        <taxon>Bacteria</taxon>
        <taxon>Pseudomonadati</taxon>
        <taxon>Planctomycetota</taxon>
        <taxon>Planctomycetia</taxon>
        <taxon>Pirellulales</taxon>
        <taxon>Pirellulaceae</taxon>
        <taxon>Rubripirellula</taxon>
    </lineage>
</organism>
<dbReference type="SUPFAM" id="SSF48371">
    <property type="entry name" value="ARM repeat"/>
    <property type="match status" value="1"/>
</dbReference>
<keyword evidence="4" id="KW-1185">Reference proteome</keyword>
<dbReference type="Gene3D" id="3.40.50.1110">
    <property type="entry name" value="SGNH hydrolase"/>
    <property type="match status" value="1"/>
</dbReference>
<dbReference type="AlphaFoldDB" id="A0A5C6FCS4"/>
<dbReference type="InterPro" id="IPR016024">
    <property type="entry name" value="ARM-type_fold"/>
</dbReference>
<dbReference type="InterPro" id="IPR036514">
    <property type="entry name" value="SGNH_hydro_sf"/>
</dbReference>
<dbReference type="Gene3D" id="2.120.10.30">
    <property type="entry name" value="TolB, C-terminal domain"/>
    <property type="match status" value="1"/>
</dbReference>
<dbReference type="InterPro" id="IPR011042">
    <property type="entry name" value="6-blade_b-propeller_TolB-like"/>
</dbReference>
<dbReference type="InterPro" id="IPR011041">
    <property type="entry name" value="Quinoprot_gluc/sorb_DH_b-prop"/>
</dbReference>
<proteinExistence type="predicted"/>
<comment type="caution">
    <text evidence="3">The sequence shown here is derived from an EMBL/GenBank/DDBJ whole genome shotgun (WGS) entry which is preliminary data.</text>
</comment>
<dbReference type="Gene3D" id="1.25.10.10">
    <property type="entry name" value="Leucine-rich Repeat Variant"/>
    <property type="match status" value="1"/>
</dbReference>
<dbReference type="SUPFAM" id="SSF50952">
    <property type="entry name" value="Soluble quinoprotein glucose dehydrogenase"/>
    <property type="match status" value="1"/>
</dbReference>
<feature type="domain" description="DUF7133" evidence="2">
    <location>
        <begin position="399"/>
        <end position="766"/>
    </location>
</feature>
<dbReference type="Pfam" id="PF13472">
    <property type="entry name" value="Lipase_GDSL_2"/>
    <property type="match status" value="1"/>
</dbReference>
<dbReference type="SUPFAM" id="SSF52266">
    <property type="entry name" value="SGNH hydrolase"/>
    <property type="match status" value="1"/>
</dbReference>
<dbReference type="InterPro" id="IPR011989">
    <property type="entry name" value="ARM-like"/>
</dbReference>
<evidence type="ECO:0000259" key="1">
    <source>
        <dbReference type="Pfam" id="PF13472"/>
    </source>
</evidence>
<dbReference type="PANTHER" id="PTHR33546:SF1">
    <property type="entry name" value="LARGE, MULTIFUNCTIONAL SECRETED PROTEIN"/>
    <property type="match status" value="1"/>
</dbReference>
<evidence type="ECO:0000313" key="4">
    <source>
        <dbReference type="Proteomes" id="UP000317977"/>
    </source>
</evidence>
<dbReference type="NCBIfam" id="TIGR02604">
    <property type="entry name" value="Piru_Ver_Nterm"/>
    <property type="match status" value="1"/>
</dbReference>
<dbReference type="InterPro" id="IPR055557">
    <property type="entry name" value="DUF7133"/>
</dbReference>
<gene>
    <name evidence="3" type="ORF">Poly59_10130</name>
</gene>
<evidence type="ECO:0000259" key="2">
    <source>
        <dbReference type="Pfam" id="PF23500"/>
    </source>
</evidence>
<dbReference type="OrthoDB" id="228131at2"/>
<name>A0A5C6FCS4_9BACT</name>
<dbReference type="Pfam" id="PF23500">
    <property type="entry name" value="DUF7133"/>
    <property type="match status" value="1"/>
</dbReference>
<dbReference type="InterPro" id="IPR013830">
    <property type="entry name" value="SGNH_hydro"/>
</dbReference>
<evidence type="ECO:0000313" key="3">
    <source>
        <dbReference type="EMBL" id="TWU58104.1"/>
    </source>
</evidence>
<dbReference type="InterPro" id="IPR013428">
    <property type="entry name" value="Membrane-bound_put_N"/>
</dbReference>
<dbReference type="CDD" id="cd01834">
    <property type="entry name" value="SGNH_hydrolase_like_2"/>
    <property type="match status" value="1"/>
</dbReference>
<dbReference type="PANTHER" id="PTHR33546">
    <property type="entry name" value="LARGE, MULTIFUNCTIONAL SECRETED PROTEIN-RELATED"/>
    <property type="match status" value="1"/>
</dbReference>
<reference evidence="3 4" key="1">
    <citation type="submission" date="2019-02" db="EMBL/GenBank/DDBJ databases">
        <title>Deep-cultivation of Planctomycetes and their phenomic and genomic characterization uncovers novel biology.</title>
        <authorList>
            <person name="Wiegand S."/>
            <person name="Jogler M."/>
            <person name="Boedeker C."/>
            <person name="Pinto D."/>
            <person name="Vollmers J."/>
            <person name="Rivas-Marin E."/>
            <person name="Kohn T."/>
            <person name="Peeters S.H."/>
            <person name="Heuer A."/>
            <person name="Rast P."/>
            <person name="Oberbeckmann S."/>
            <person name="Bunk B."/>
            <person name="Jeske O."/>
            <person name="Meyerdierks A."/>
            <person name="Storesund J.E."/>
            <person name="Kallscheuer N."/>
            <person name="Luecker S."/>
            <person name="Lage O.M."/>
            <person name="Pohl T."/>
            <person name="Merkel B.J."/>
            <person name="Hornburger P."/>
            <person name="Mueller R.-W."/>
            <person name="Bruemmer F."/>
            <person name="Labrenz M."/>
            <person name="Spormann A.M."/>
            <person name="Op Den Camp H."/>
            <person name="Overmann J."/>
            <person name="Amann R."/>
            <person name="Jetten M.S.M."/>
            <person name="Mascher T."/>
            <person name="Medema M.H."/>
            <person name="Devos D.P."/>
            <person name="Kaster A.-K."/>
            <person name="Ovreas L."/>
            <person name="Rohde M."/>
            <person name="Galperin M.Y."/>
            <person name="Jogler C."/>
        </authorList>
    </citation>
    <scope>NUCLEOTIDE SEQUENCE [LARGE SCALE GENOMIC DNA]</scope>
    <source>
        <strain evidence="3 4">Poly59</strain>
    </source>
</reference>
<feature type="domain" description="SGNH hydrolase-type esterase" evidence="1">
    <location>
        <begin position="97"/>
        <end position="265"/>
    </location>
</feature>
<accession>A0A5C6FCS4</accession>
<sequence>MTKVVLYGCVTKTSRLSCQCCNLAPRILTFPPPSSDTSRPSVKPLSPPIKFGLVATLIAAASLLTCNVNSAAELKLQNGDHICLVGNALGERLQHHNEWEALLHQRFPTLNLTVRNLCFPGDEPVDRIRSENFGDPDVHLAHSQASVILFFFGYNESFAGEAGLEQFAKQITELVEHTQATDYGKGTPRIVLVSPIAFEKTGDSNLPDGEAHNARLAMYTEVLREAAVTADVVFADVFTPTQTMFADNDERMTLNGCHLNDLGYAGFANVFDKALFGEGGPKTVDPKVLAEINDKNFHWWHRYRAVNGFSIYGGRGKAGSDGTYDNTDVMERERAILDQMTAIRDARIWKLANGESVADKADDSGTLAFINPKTNVGRPNDPNVTRGKLGSLDYSPAAEQQKMFTLADGFEIQLVASEEQFPDLANPVALNFDNKGRLWVATMPSYPHWKPKTKLDDKLLILEDTDGDGVSDTCKTFAGGLHQPTGFELTADGAYIAEQPDILVARDTDGDDKADVVTRKLFGFDTADSHHGISAFEWGPGGNLYFQEGTFKFSQVESPYGLTRLGEAGIWAYHPKNEKISVFSNFAFANPWGHVFDAWGQNFIGDASPGNSYWAAPISGRIDYPLKHPGGSQHRRVASLGGGDPKFEFPTFYKKRIRPLSGCAMISSRHFPPEMQGNFLVTNVIGDRGVLNHEVREEGSGFVGKEVPPLLMCDDGNFRPVDIQIAPDGSLYIVDWHNALIGHLQHNLRDPSRDHSHGRIWRIKHKTRPLLQPAKIAGEPIPALLELLKVPEDRTRYRARRELAARDTSEVSSALKTWMGSLDKNEEGYEHQMLEALWMHQTHNVINRELLETMLSAKDHRARAAATRVLSFWLDSVPNHAALLQKCIADEHPRVRLEGVRAVSFLQGDDAVELALGVLEFEMDDYLQYTLDETMRRLEQ</sequence>